<reference evidence="2" key="1">
    <citation type="submission" date="2014-09" db="EMBL/GenBank/DDBJ databases">
        <authorList>
            <person name="Magalhaes I.L.F."/>
            <person name="Oliveira U."/>
            <person name="Santos F.R."/>
            <person name="Vidigal T.H.D.A."/>
            <person name="Brescovit A.D."/>
            <person name="Santos A.J."/>
        </authorList>
    </citation>
    <scope>NUCLEOTIDE SEQUENCE</scope>
    <source>
        <tissue evidence="2">Shoot tissue taken approximately 20 cm above the soil surface</tissue>
    </source>
</reference>
<proteinExistence type="predicted"/>
<feature type="region of interest" description="Disordered" evidence="1">
    <location>
        <begin position="106"/>
        <end position="128"/>
    </location>
</feature>
<reference evidence="2" key="2">
    <citation type="journal article" date="2015" name="Data Brief">
        <title>Shoot transcriptome of the giant reed, Arundo donax.</title>
        <authorList>
            <person name="Barrero R.A."/>
            <person name="Guerrero F.D."/>
            <person name="Moolhuijzen P."/>
            <person name="Goolsby J.A."/>
            <person name="Tidwell J."/>
            <person name="Bellgard S.E."/>
            <person name="Bellgard M.I."/>
        </authorList>
    </citation>
    <scope>NUCLEOTIDE SEQUENCE</scope>
    <source>
        <tissue evidence="2">Shoot tissue taken approximately 20 cm above the soil surface</tissue>
    </source>
</reference>
<name>A0A0A9E5H7_ARUDO</name>
<dbReference type="EMBL" id="GBRH01203607">
    <property type="protein sequence ID" value="JAD94288.1"/>
    <property type="molecule type" value="Transcribed_RNA"/>
</dbReference>
<evidence type="ECO:0000313" key="2">
    <source>
        <dbReference type="EMBL" id="JAD94288.1"/>
    </source>
</evidence>
<feature type="compositionally biased region" description="Basic and acidic residues" evidence="1">
    <location>
        <begin position="112"/>
        <end position="128"/>
    </location>
</feature>
<feature type="region of interest" description="Disordered" evidence="1">
    <location>
        <begin position="1"/>
        <end position="39"/>
    </location>
</feature>
<evidence type="ECO:0000256" key="1">
    <source>
        <dbReference type="SAM" id="MobiDB-lite"/>
    </source>
</evidence>
<protein>
    <submittedName>
        <fullName evidence="2">Uncharacterized protein</fullName>
    </submittedName>
</protein>
<dbReference type="AlphaFoldDB" id="A0A0A9E5H7"/>
<organism evidence="2">
    <name type="scientific">Arundo donax</name>
    <name type="common">Giant reed</name>
    <name type="synonym">Donax arundinaceus</name>
    <dbReference type="NCBI Taxonomy" id="35708"/>
    <lineage>
        <taxon>Eukaryota</taxon>
        <taxon>Viridiplantae</taxon>
        <taxon>Streptophyta</taxon>
        <taxon>Embryophyta</taxon>
        <taxon>Tracheophyta</taxon>
        <taxon>Spermatophyta</taxon>
        <taxon>Magnoliopsida</taxon>
        <taxon>Liliopsida</taxon>
        <taxon>Poales</taxon>
        <taxon>Poaceae</taxon>
        <taxon>PACMAD clade</taxon>
        <taxon>Arundinoideae</taxon>
        <taxon>Arundineae</taxon>
        <taxon>Arundo</taxon>
    </lineage>
</organism>
<accession>A0A0A9E5H7</accession>
<sequence>MLVAAPRQPPERGRIHRPPGVRRPERHGVPDLVPSPLEHEPRRLHAHADIAWPRDLDGVRGPGVADVGQLPPVLHGAARRRLPAAAEHDGEGRVVEVPGAGQLARARHVRARSRDGLDLPRRDADGAEERDVVVDGGVVDEAW</sequence>